<dbReference type="AlphaFoldDB" id="A0A5D0XU38"/>
<evidence type="ECO:0000256" key="6">
    <source>
        <dbReference type="ARBA" id="ARBA00023136"/>
    </source>
</evidence>
<evidence type="ECO:0000256" key="3">
    <source>
        <dbReference type="ARBA" id="ARBA00022692"/>
    </source>
</evidence>
<dbReference type="PANTHER" id="PTHR14969">
    <property type="entry name" value="SPHINGOSINE-1-PHOSPHATE PHOSPHOHYDROLASE"/>
    <property type="match status" value="1"/>
</dbReference>
<feature type="compositionally biased region" description="Basic and acidic residues" evidence="7">
    <location>
        <begin position="81"/>
        <end position="93"/>
    </location>
</feature>
<dbReference type="Gene3D" id="1.20.144.10">
    <property type="entry name" value="Phosphatidic acid phosphatase type 2/haloperoxidase"/>
    <property type="match status" value="1"/>
</dbReference>
<evidence type="ECO:0000313" key="11">
    <source>
        <dbReference type="Proteomes" id="UP000323410"/>
    </source>
</evidence>
<feature type="compositionally biased region" description="Basic and acidic residues" evidence="7">
    <location>
        <begin position="41"/>
        <end position="50"/>
    </location>
</feature>
<sequence>MGRRTDRRRLTPGRSTLHHRPRRSHRRGDCPRVHRSHSRRDHTSHQEEQIRTTSSAVRRGAAPGCPGAPSSRRRRAVTASPHRDGSQRDRAPDSTRGSEVPHGHRDPSFLLRHWVLGPLLVGVFVLGAGLILRTNLFLAAADLRLLQNISHLHSGTGNAVALAIHAGLRGWSALVVLAIVACGVAALTRSMANGLIIVGMTTCGWAATAVMKAIVGRERPDQLLLADSLLPGAHGPTSYPSGHTAFAASLAIAVSLVMWRTRWRIPVVVLAAAFTGLVAVSRIYLGVHYLSDVMASLALSGAVAVLLAGVMASVRRYRAGLATIATPEGGRNP</sequence>
<feature type="transmembrane region" description="Helical" evidence="8">
    <location>
        <begin position="266"/>
        <end position="287"/>
    </location>
</feature>
<dbReference type="SUPFAM" id="SSF48317">
    <property type="entry name" value="Acid phosphatase/Vanadium-dependent haloperoxidase"/>
    <property type="match status" value="1"/>
</dbReference>
<keyword evidence="6 8" id="KW-0472">Membrane</keyword>
<feature type="compositionally biased region" description="Basic residues" evidence="7">
    <location>
        <begin position="1"/>
        <end position="26"/>
    </location>
</feature>
<evidence type="ECO:0000259" key="9">
    <source>
        <dbReference type="SMART" id="SM00014"/>
    </source>
</evidence>
<evidence type="ECO:0000256" key="5">
    <source>
        <dbReference type="ARBA" id="ARBA00022989"/>
    </source>
</evidence>
<dbReference type="SMART" id="SM00014">
    <property type="entry name" value="acidPPc"/>
    <property type="match status" value="1"/>
</dbReference>
<keyword evidence="5 8" id="KW-1133">Transmembrane helix</keyword>
<feature type="transmembrane region" description="Helical" evidence="8">
    <location>
        <begin position="239"/>
        <end position="259"/>
    </location>
</feature>
<reference evidence="10 11" key="1">
    <citation type="submission" date="2019-08" db="EMBL/GenBank/DDBJ databases">
        <title>Genone of Arthrobacter echini P9.</title>
        <authorList>
            <person name="Bowman J.P."/>
        </authorList>
    </citation>
    <scope>NUCLEOTIDE SEQUENCE [LARGE SCALE GENOMIC DNA]</scope>
    <source>
        <strain evidence="10 11">P9</strain>
    </source>
</reference>
<keyword evidence="11" id="KW-1185">Reference proteome</keyword>
<comment type="caution">
    <text evidence="10">The sequence shown here is derived from an EMBL/GenBank/DDBJ whole genome shotgun (WGS) entry which is preliminary data.</text>
</comment>
<name>A0A5D0XU38_9MICC</name>
<gene>
    <name evidence="10" type="ORF">FQ377_01505</name>
</gene>
<dbReference type="Proteomes" id="UP000323410">
    <property type="component" value="Unassembled WGS sequence"/>
</dbReference>
<evidence type="ECO:0000256" key="7">
    <source>
        <dbReference type="SAM" id="MobiDB-lite"/>
    </source>
</evidence>
<dbReference type="InterPro" id="IPR036938">
    <property type="entry name" value="PAP2/HPO_sf"/>
</dbReference>
<keyword evidence="3 8" id="KW-0812">Transmembrane</keyword>
<protein>
    <submittedName>
        <fullName evidence="10">Phosphatase PAP2 family protein</fullName>
    </submittedName>
</protein>
<dbReference type="EMBL" id="VSLD01000001">
    <property type="protein sequence ID" value="TYD00169.1"/>
    <property type="molecule type" value="Genomic_DNA"/>
</dbReference>
<feature type="transmembrane region" description="Helical" evidence="8">
    <location>
        <begin position="293"/>
        <end position="314"/>
    </location>
</feature>
<proteinExistence type="predicted"/>
<keyword evidence="2" id="KW-1003">Cell membrane</keyword>
<evidence type="ECO:0000313" key="10">
    <source>
        <dbReference type="EMBL" id="TYD00169.1"/>
    </source>
</evidence>
<feature type="transmembrane region" description="Helical" evidence="8">
    <location>
        <begin position="194"/>
        <end position="215"/>
    </location>
</feature>
<evidence type="ECO:0000256" key="8">
    <source>
        <dbReference type="SAM" id="Phobius"/>
    </source>
</evidence>
<accession>A0A5D0XU38</accession>
<feature type="transmembrane region" description="Helical" evidence="8">
    <location>
        <begin position="114"/>
        <end position="140"/>
    </location>
</feature>
<dbReference type="Pfam" id="PF01569">
    <property type="entry name" value="PAP2"/>
    <property type="match status" value="1"/>
</dbReference>
<dbReference type="GO" id="GO:0005886">
    <property type="term" value="C:plasma membrane"/>
    <property type="evidence" value="ECO:0007669"/>
    <property type="project" value="UniProtKB-SubCell"/>
</dbReference>
<comment type="subcellular location">
    <subcellularLocation>
        <location evidence="1">Cell membrane</location>
        <topology evidence="1">Multi-pass membrane protein</topology>
    </subcellularLocation>
</comment>
<keyword evidence="4" id="KW-0378">Hydrolase</keyword>
<evidence type="ECO:0000256" key="2">
    <source>
        <dbReference type="ARBA" id="ARBA00022475"/>
    </source>
</evidence>
<evidence type="ECO:0000256" key="4">
    <source>
        <dbReference type="ARBA" id="ARBA00022801"/>
    </source>
</evidence>
<dbReference type="PANTHER" id="PTHR14969:SF62">
    <property type="entry name" value="DECAPRENYLPHOSPHORYL-5-PHOSPHORIBOSE PHOSPHATASE RV3807C-RELATED"/>
    <property type="match status" value="1"/>
</dbReference>
<dbReference type="CDD" id="cd03392">
    <property type="entry name" value="PAP2_like_2"/>
    <property type="match status" value="1"/>
</dbReference>
<feature type="region of interest" description="Disordered" evidence="7">
    <location>
        <begin position="1"/>
        <end position="103"/>
    </location>
</feature>
<dbReference type="GO" id="GO:0016787">
    <property type="term" value="F:hydrolase activity"/>
    <property type="evidence" value="ECO:0007669"/>
    <property type="project" value="UniProtKB-KW"/>
</dbReference>
<dbReference type="InterPro" id="IPR000326">
    <property type="entry name" value="PAP2/HPO"/>
</dbReference>
<evidence type="ECO:0000256" key="1">
    <source>
        <dbReference type="ARBA" id="ARBA00004651"/>
    </source>
</evidence>
<dbReference type="OrthoDB" id="9789113at2"/>
<organism evidence="10 11">
    <name type="scientific">Arthrobacter echini</name>
    <dbReference type="NCBI Taxonomy" id="1529066"/>
    <lineage>
        <taxon>Bacteria</taxon>
        <taxon>Bacillati</taxon>
        <taxon>Actinomycetota</taxon>
        <taxon>Actinomycetes</taxon>
        <taxon>Micrococcales</taxon>
        <taxon>Micrococcaceae</taxon>
        <taxon>Arthrobacter</taxon>
    </lineage>
</organism>
<feature type="domain" description="Phosphatidic acid phosphatase type 2/haloperoxidase" evidence="9">
    <location>
        <begin position="193"/>
        <end position="308"/>
    </location>
</feature>
<feature type="transmembrane region" description="Helical" evidence="8">
    <location>
        <begin position="160"/>
        <end position="187"/>
    </location>
</feature>